<dbReference type="PROSITE" id="PS50837">
    <property type="entry name" value="NACHT"/>
    <property type="match status" value="1"/>
</dbReference>
<evidence type="ECO:0000259" key="4">
    <source>
        <dbReference type="PROSITE" id="PS50837"/>
    </source>
</evidence>
<sequence>MHTGLPDATVMQPNFSLGTDGAVHLEFNCRYFTVGRSTPQAIKVDLDDNMDPTGILQTYLSDSISHCIDNKVTYMQFVDDDVFESYEQKPASIFQIGDVVEVGFSFVAWRTGKRSEALKYSSTLVLRTLALLEDTFTKEAFFIRHSLPTKPKILHNDSDSVFIFPKRARKDDSDGEDLDEPARKRMAQLTIADVQMKGGKLKDEFDRGLAVQTTVVSAQILDKVEKLENSSVLSDLKRARRSSHRPSTRRECLPGTRSEIIEHITQRLSTPSEARIVWLSGVAGSGKSTIATSVSEYFRGLGRLGIFLCFARNDVVGSDPILVLHAIAYGLATLHPHIEGAICMALSRDSNLVDAPIDKQFQELLLGPLESVKHHLIGPFIVVIDALDECADDSRNVLDDLITNFFTKLPAAFRFFVTSRPDFDITRLFRNNAVVEERSLDLAAENDNDISVYILDRLATIRQAHRLSRIWPGEDVIRQLINLSGNLFIWAATALDFVEGKKLFEPHKRLETLLKTPFQTGGNLDQLYTLALVSDGDWDDEEFRESATAILAVIALAKVPMTDSAMDAILGLDDGTAARVLNFLGSVVQWSAGQPARTLHASFDDFLVGPHRVNDSWFFDKHLKFNICQLPDSHLLNSKVPGLFETAESHLSPALKYATRFWGPHLGDSEFDDEILVSLQSFLTGQFLFWLEVLSVRHEMASAAGILQFAQKYTLGKSDSIEMLLKDAQKFVSVFAPAIAESAPHIYISAVPLAPRESALRAHYLSRFPRLLRYNVPESWTSLEKTLQGHDNEVASVAFSPDGQRIVSGSYDHTVRIWDAARL</sequence>
<evidence type="ECO:0000313" key="5">
    <source>
        <dbReference type="EMBL" id="KAK7026927.1"/>
    </source>
</evidence>
<dbReference type="EMBL" id="JAWWNJ010000030">
    <property type="protein sequence ID" value="KAK7026927.1"/>
    <property type="molecule type" value="Genomic_DNA"/>
</dbReference>
<evidence type="ECO:0000256" key="1">
    <source>
        <dbReference type="ARBA" id="ARBA00022574"/>
    </source>
</evidence>
<dbReference type="PROSITE" id="PS50294">
    <property type="entry name" value="WD_REPEATS_REGION"/>
    <property type="match status" value="1"/>
</dbReference>
<proteinExistence type="predicted"/>
<dbReference type="SMART" id="SM00320">
    <property type="entry name" value="WD40"/>
    <property type="match status" value="1"/>
</dbReference>
<dbReference type="PANTHER" id="PTHR10039:SF14">
    <property type="entry name" value="NACHT DOMAIN-CONTAINING PROTEIN"/>
    <property type="match status" value="1"/>
</dbReference>
<dbReference type="InterPro" id="IPR036322">
    <property type="entry name" value="WD40_repeat_dom_sf"/>
</dbReference>
<organism evidence="5 6">
    <name type="scientific">Favolaschia claudopus</name>
    <dbReference type="NCBI Taxonomy" id="2862362"/>
    <lineage>
        <taxon>Eukaryota</taxon>
        <taxon>Fungi</taxon>
        <taxon>Dikarya</taxon>
        <taxon>Basidiomycota</taxon>
        <taxon>Agaricomycotina</taxon>
        <taxon>Agaricomycetes</taxon>
        <taxon>Agaricomycetidae</taxon>
        <taxon>Agaricales</taxon>
        <taxon>Marasmiineae</taxon>
        <taxon>Mycenaceae</taxon>
        <taxon>Favolaschia</taxon>
    </lineage>
</organism>
<protein>
    <recommendedName>
        <fullName evidence="4">NACHT domain-containing protein</fullName>
    </recommendedName>
</protein>
<dbReference type="Pfam" id="PF24883">
    <property type="entry name" value="NPHP3_N"/>
    <property type="match status" value="1"/>
</dbReference>
<evidence type="ECO:0000256" key="3">
    <source>
        <dbReference type="PROSITE-ProRule" id="PRU00221"/>
    </source>
</evidence>
<dbReference type="Gene3D" id="3.40.50.300">
    <property type="entry name" value="P-loop containing nucleotide triphosphate hydrolases"/>
    <property type="match status" value="1"/>
</dbReference>
<keyword evidence="6" id="KW-1185">Reference proteome</keyword>
<name>A0AAW0BLK3_9AGAR</name>
<dbReference type="Proteomes" id="UP001362999">
    <property type="component" value="Unassembled WGS sequence"/>
</dbReference>
<comment type="caution">
    <text evidence="5">The sequence shown here is derived from an EMBL/GenBank/DDBJ whole genome shotgun (WGS) entry which is preliminary data.</text>
</comment>
<feature type="repeat" description="WD" evidence="3">
    <location>
        <begin position="787"/>
        <end position="823"/>
    </location>
</feature>
<dbReference type="InterPro" id="IPR001680">
    <property type="entry name" value="WD40_rpt"/>
</dbReference>
<dbReference type="PANTHER" id="PTHR10039">
    <property type="entry name" value="AMELOGENIN"/>
    <property type="match status" value="1"/>
</dbReference>
<dbReference type="Pfam" id="PF00400">
    <property type="entry name" value="WD40"/>
    <property type="match status" value="1"/>
</dbReference>
<feature type="domain" description="NACHT" evidence="4">
    <location>
        <begin position="275"/>
        <end position="422"/>
    </location>
</feature>
<dbReference type="PROSITE" id="PS00678">
    <property type="entry name" value="WD_REPEATS_1"/>
    <property type="match status" value="1"/>
</dbReference>
<dbReference type="InterPro" id="IPR056884">
    <property type="entry name" value="NPHP3-like_N"/>
</dbReference>
<dbReference type="SUPFAM" id="SSF50978">
    <property type="entry name" value="WD40 repeat-like"/>
    <property type="match status" value="1"/>
</dbReference>
<dbReference type="InterPro" id="IPR027417">
    <property type="entry name" value="P-loop_NTPase"/>
</dbReference>
<evidence type="ECO:0000256" key="2">
    <source>
        <dbReference type="ARBA" id="ARBA00022737"/>
    </source>
</evidence>
<dbReference type="Gene3D" id="2.130.10.10">
    <property type="entry name" value="YVTN repeat-like/Quinoprotein amine dehydrogenase"/>
    <property type="match status" value="1"/>
</dbReference>
<reference evidence="5 6" key="1">
    <citation type="journal article" date="2024" name="J Genomics">
        <title>Draft genome sequencing and assembly of Favolaschia claudopus CIRM-BRFM 2984 isolated from oak limbs.</title>
        <authorList>
            <person name="Navarro D."/>
            <person name="Drula E."/>
            <person name="Chaduli D."/>
            <person name="Cazenave R."/>
            <person name="Ahrendt S."/>
            <person name="Wang J."/>
            <person name="Lipzen A."/>
            <person name="Daum C."/>
            <person name="Barry K."/>
            <person name="Grigoriev I.V."/>
            <person name="Favel A."/>
            <person name="Rosso M.N."/>
            <person name="Martin F."/>
        </authorList>
    </citation>
    <scope>NUCLEOTIDE SEQUENCE [LARGE SCALE GENOMIC DNA]</scope>
    <source>
        <strain evidence="5 6">CIRM-BRFM 2984</strain>
    </source>
</reference>
<gene>
    <name evidence="5" type="ORF">R3P38DRAFT_3268032</name>
</gene>
<dbReference type="PROSITE" id="PS50082">
    <property type="entry name" value="WD_REPEATS_2"/>
    <property type="match status" value="1"/>
</dbReference>
<dbReference type="InterPro" id="IPR007111">
    <property type="entry name" value="NACHT_NTPase"/>
</dbReference>
<keyword evidence="1 3" id="KW-0853">WD repeat</keyword>
<evidence type="ECO:0000313" key="6">
    <source>
        <dbReference type="Proteomes" id="UP001362999"/>
    </source>
</evidence>
<accession>A0AAW0BLK3</accession>
<dbReference type="InterPro" id="IPR019775">
    <property type="entry name" value="WD40_repeat_CS"/>
</dbReference>
<dbReference type="AlphaFoldDB" id="A0AAW0BLK3"/>
<dbReference type="SUPFAM" id="SSF52540">
    <property type="entry name" value="P-loop containing nucleoside triphosphate hydrolases"/>
    <property type="match status" value="1"/>
</dbReference>
<dbReference type="InterPro" id="IPR015943">
    <property type="entry name" value="WD40/YVTN_repeat-like_dom_sf"/>
</dbReference>
<keyword evidence="2" id="KW-0677">Repeat</keyword>